<dbReference type="RefSeq" id="WP_191161053.1">
    <property type="nucleotide sequence ID" value="NZ_JACWMX010000001.1"/>
</dbReference>
<evidence type="ECO:0000313" key="1">
    <source>
        <dbReference type="EMBL" id="MBD1392312.1"/>
    </source>
</evidence>
<dbReference type="InterPro" id="IPR038636">
    <property type="entry name" value="Wzi_sf"/>
</dbReference>
<evidence type="ECO:0008006" key="3">
    <source>
        <dbReference type="Google" id="ProtNLM"/>
    </source>
</evidence>
<keyword evidence="2" id="KW-1185">Reference proteome</keyword>
<dbReference type="Proteomes" id="UP000619078">
    <property type="component" value="Unassembled WGS sequence"/>
</dbReference>
<dbReference type="Pfam" id="PF14052">
    <property type="entry name" value="Caps_assemb_Wzi"/>
    <property type="match status" value="1"/>
</dbReference>
<gene>
    <name evidence="1" type="ORF">IDJ76_04300</name>
</gene>
<comment type="caution">
    <text evidence="1">The sequence shown here is derived from an EMBL/GenBank/DDBJ whole genome shotgun (WGS) entry which is preliminary data.</text>
</comment>
<sequence>MRKIFFLLVIICVFATLSTKIWAQSIPVGGPLDDYYRRQQLLGKVDSNISFTMRPLNQSALKVKDIFNPDTTLRKDSWTRTGPLTFGSGKGLIQILPLSWQQQFNSDHPYGWNDGPMIPAKGYQTLISGGVFIKYGPLSIQLRPEFVYAANPKFNGFASGHTGDDLRSYYFYNSFIDQPERYGNGSYSKAFLGQSNVLLTFNPIAFGLSNENIWWGPGVRNALILSNNAPGFKHATIHTTRPIKTFLGSFEGQIIAGRLDASGYTPLLDVTSLPDGTNLNIPKRDDWRYYTGFNLNYHLRWVPGLTLGLTRTFNAYSNDVSGFSGYFPFFVPYQKQTIINGDPFPRDQYTSLYARWLFKKAQAEVYFEYGLNDNSYNLRDFLGSPDHSRAYIFGIQKMIPFNGKADQNILVSAEVTQLSQTPDRLVRDALGWYIHSGVNDGQTNLGQILGAGTGSGGNLQSFDLSWVSGLKRLGINFERYEHNVDFYRIAFPDINGNSRKWVDVALALQGEWNYKNLILNTKLQGIKSYNYQWILKNYDPSKYYIPNNDVFNFHGELGVTYRF</sequence>
<dbReference type="Gene3D" id="2.40.160.130">
    <property type="entry name" value="Capsule assembly protein Wzi"/>
    <property type="match status" value="1"/>
</dbReference>
<reference evidence="1" key="1">
    <citation type="submission" date="2020-09" db="EMBL/GenBank/DDBJ databases">
        <title>Novel species of Mucilaginibacter isolated from a glacier on the Tibetan Plateau.</title>
        <authorList>
            <person name="Liu Q."/>
            <person name="Xin Y.-H."/>
        </authorList>
    </citation>
    <scope>NUCLEOTIDE SEQUENCE</scope>
    <source>
        <strain evidence="1">ZB1P21</strain>
    </source>
</reference>
<protein>
    <recommendedName>
        <fullName evidence="3">Capsule assembly protein Wzi</fullName>
    </recommendedName>
</protein>
<organism evidence="1 2">
    <name type="scientific">Mucilaginibacter glaciei</name>
    <dbReference type="NCBI Taxonomy" id="2772109"/>
    <lineage>
        <taxon>Bacteria</taxon>
        <taxon>Pseudomonadati</taxon>
        <taxon>Bacteroidota</taxon>
        <taxon>Sphingobacteriia</taxon>
        <taxon>Sphingobacteriales</taxon>
        <taxon>Sphingobacteriaceae</taxon>
        <taxon>Mucilaginibacter</taxon>
    </lineage>
</organism>
<evidence type="ECO:0000313" key="2">
    <source>
        <dbReference type="Proteomes" id="UP000619078"/>
    </source>
</evidence>
<dbReference type="AlphaFoldDB" id="A0A926NNU3"/>
<accession>A0A926NNU3</accession>
<proteinExistence type="predicted"/>
<name>A0A926NNU3_9SPHI</name>
<dbReference type="EMBL" id="JACWMX010000001">
    <property type="protein sequence ID" value="MBD1392312.1"/>
    <property type="molecule type" value="Genomic_DNA"/>
</dbReference>
<dbReference type="InterPro" id="IPR026950">
    <property type="entry name" value="Caps_assemb_Wzi"/>
</dbReference>